<dbReference type="InterPro" id="IPR001613">
    <property type="entry name" value="Flavin_amine_oxidase"/>
</dbReference>
<dbReference type="Gene3D" id="3.50.50.60">
    <property type="entry name" value="FAD/NAD(P)-binding domain"/>
    <property type="match status" value="1"/>
</dbReference>
<evidence type="ECO:0000256" key="1">
    <source>
        <dbReference type="ARBA" id="ARBA00001974"/>
    </source>
</evidence>
<comment type="cofactor">
    <cofactor evidence="1">
        <name>FAD</name>
        <dbReference type="ChEBI" id="CHEBI:57692"/>
    </cofactor>
</comment>
<feature type="region of interest" description="Disordered" evidence="4">
    <location>
        <begin position="441"/>
        <end position="471"/>
    </location>
</feature>
<keyword evidence="3" id="KW-0560">Oxidoreductase</keyword>
<dbReference type="SUPFAM" id="SSF54373">
    <property type="entry name" value="FAD-linked reductases, C-terminal domain"/>
    <property type="match status" value="1"/>
</dbReference>
<organism evidence="6 7">
    <name type="scientific">Actinomadura nitritigenes</name>
    <dbReference type="NCBI Taxonomy" id="134602"/>
    <lineage>
        <taxon>Bacteria</taxon>
        <taxon>Bacillati</taxon>
        <taxon>Actinomycetota</taxon>
        <taxon>Actinomycetes</taxon>
        <taxon>Streptosporangiales</taxon>
        <taxon>Thermomonosporaceae</taxon>
        <taxon>Actinomadura</taxon>
    </lineage>
</organism>
<dbReference type="EMBL" id="JAGEOK010000005">
    <property type="protein sequence ID" value="MBO2437541.1"/>
    <property type="molecule type" value="Genomic_DNA"/>
</dbReference>
<dbReference type="Proteomes" id="UP000666915">
    <property type="component" value="Unassembled WGS sequence"/>
</dbReference>
<proteinExistence type="inferred from homology"/>
<evidence type="ECO:0000313" key="6">
    <source>
        <dbReference type="EMBL" id="MBO2437541.1"/>
    </source>
</evidence>
<protein>
    <submittedName>
        <fullName evidence="6">FAD-dependent oxidoreductase</fullName>
    </submittedName>
</protein>
<comment type="similarity">
    <text evidence="2">Belongs to the flavin monoamine oxidase family.</text>
</comment>
<evidence type="ECO:0000256" key="3">
    <source>
        <dbReference type="ARBA" id="ARBA00023002"/>
    </source>
</evidence>
<keyword evidence="7" id="KW-1185">Reference proteome</keyword>
<dbReference type="Pfam" id="PF01593">
    <property type="entry name" value="Amino_oxidase"/>
    <property type="match status" value="1"/>
</dbReference>
<dbReference type="InterPro" id="IPR036188">
    <property type="entry name" value="FAD/NAD-bd_sf"/>
</dbReference>
<evidence type="ECO:0000256" key="2">
    <source>
        <dbReference type="ARBA" id="ARBA00005995"/>
    </source>
</evidence>
<dbReference type="PRINTS" id="PR00757">
    <property type="entry name" value="AMINEOXDASEF"/>
</dbReference>
<gene>
    <name evidence="6" type="ORF">J4557_08425</name>
</gene>
<dbReference type="SUPFAM" id="SSF51905">
    <property type="entry name" value="FAD/NAD(P)-binding domain"/>
    <property type="match status" value="1"/>
</dbReference>
<feature type="domain" description="Amine oxidase" evidence="5">
    <location>
        <begin position="16"/>
        <end position="440"/>
    </location>
</feature>
<dbReference type="PANTHER" id="PTHR43563:SF1">
    <property type="entry name" value="AMINE OXIDASE [FLAVIN-CONTAINING] B"/>
    <property type="match status" value="1"/>
</dbReference>
<reference evidence="6 7" key="1">
    <citation type="submission" date="2021-03" db="EMBL/GenBank/DDBJ databases">
        <authorList>
            <person name="Kanchanasin P."/>
            <person name="Saeng-In P."/>
            <person name="Phongsopitanun W."/>
            <person name="Yuki M."/>
            <person name="Kudo T."/>
            <person name="Ohkuma M."/>
            <person name="Tanasupawat S."/>
        </authorList>
    </citation>
    <scope>NUCLEOTIDE SEQUENCE [LARGE SCALE GENOMIC DNA]</scope>
    <source>
        <strain evidence="6 7">L46</strain>
    </source>
</reference>
<evidence type="ECO:0000313" key="7">
    <source>
        <dbReference type="Proteomes" id="UP000666915"/>
    </source>
</evidence>
<accession>A0ABS3QUJ6</accession>
<feature type="compositionally biased region" description="Gly residues" evidence="4">
    <location>
        <begin position="462"/>
        <end position="471"/>
    </location>
</feature>
<dbReference type="InterPro" id="IPR002937">
    <property type="entry name" value="Amino_oxidase"/>
</dbReference>
<evidence type="ECO:0000259" key="5">
    <source>
        <dbReference type="Pfam" id="PF01593"/>
    </source>
</evidence>
<evidence type="ECO:0000256" key="4">
    <source>
        <dbReference type="SAM" id="MobiDB-lite"/>
    </source>
</evidence>
<name>A0ABS3QUJ6_9ACTN</name>
<comment type="caution">
    <text evidence="6">The sequence shown here is derived from an EMBL/GenBank/DDBJ whole genome shotgun (WGS) entry which is preliminary data.</text>
</comment>
<sequence>MEDGRSADVVVVGAGFAGLAAAHELAGAGARVAVAEARDRVGGRVLTRLLPDGTQLDLGGQWVGPSQHEMRELIARYRVPTYPTPEHGRAVVDYEGTLVDALPPEAMALRGELDRLSREVPADAPWTHPRARSWDGTTLASWLAGRTGDPAVARAVGRQTAGGLLSLDAADASLLETLFYLAGGGGLDVLVGFAGGAQAERLVGGPQELAIRMAAALPAGTIRLGAPVRRIEHGPGGAVVHAGGLRLEAAHVIVAIPPVLAGRIEYDPPLPPQRDGLTQRMASGYALKTHAVYQEPFWRARGLSGISFSSAGVLTETVDNTPPGGPSAVLTSFAYGADAHLLRARTPRDRRRAVLDRLGELFGDEARDPVAYVEFDWCAEPWTRGCFSGHLAPGGWTGFGPALRAPAGVLHWAGTETATRWNGYFDGAVQSGRRAAAEILTGAPDGAGGHVPPLPDRSDPGRSGGGPGGSP</sequence>
<dbReference type="InterPro" id="IPR050703">
    <property type="entry name" value="Flavin_MAO"/>
</dbReference>
<dbReference type="PANTHER" id="PTHR43563">
    <property type="entry name" value="AMINE OXIDASE"/>
    <property type="match status" value="1"/>
</dbReference>
<dbReference type="RefSeq" id="WP_208265880.1">
    <property type="nucleotide sequence ID" value="NZ_BAAAGM010000026.1"/>
</dbReference>